<evidence type="ECO:0000256" key="3">
    <source>
        <dbReference type="ARBA" id="ARBA00023125"/>
    </source>
</evidence>
<name>A0A7W3YUE1_9GAMM</name>
<evidence type="ECO:0000256" key="2">
    <source>
        <dbReference type="ARBA" id="ARBA00023082"/>
    </source>
</evidence>
<dbReference type="GO" id="GO:0003677">
    <property type="term" value="F:DNA binding"/>
    <property type="evidence" value="ECO:0007669"/>
    <property type="project" value="UniProtKB-KW"/>
</dbReference>
<evidence type="ECO:0000256" key="4">
    <source>
        <dbReference type="ARBA" id="ARBA00023163"/>
    </source>
</evidence>
<dbReference type="PRINTS" id="PR00046">
    <property type="entry name" value="SIGMA70FCT"/>
</dbReference>
<dbReference type="Gene3D" id="1.25.40.20">
    <property type="entry name" value="Ankyrin repeat-containing domain"/>
    <property type="match status" value="1"/>
</dbReference>
<dbReference type="Pfam" id="PF12796">
    <property type="entry name" value="Ank_2"/>
    <property type="match status" value="1"/>
</dbReference>
<dbReference type="PROSITE" id="PS50297">
    <property type="entry name" value="ANK_REP_REGION"/>
    <property type="match status" value="1"/>
</dbReference>
<evidence type="ECO:0000256" key="5">
    <source>
        <dbReference type="PROSITE-ProRule" id="PRU00023"/>
    </source>
</evidence>
<evidence type="ECO:0000313" key="9">
    <source>
        <dbReference type="EMBL" id="MBB1116027.1"/>
    </source>
</evidence>
<keyword evidence="1 6" id="KW-0805">Transcription regulation</keyword>
<feature type="domain" description="RNA polymerase sigma-70" evidence="8">
    <location>
        <begin position="648"/>
        <end position="674"/>
    </location>
</feature>
<dbReference type="EMBL" id="JACIUV010000001">
    <property type="protein sequence ID" value="MBB1116027.1"/>
    <property type="molecule type" value="Genomic_DNA"/>
</dbReference>
<dbReference type="InterPro" id="IPR036770">
    <property type="entry name" value="Ankyrin_rpt-contain_sf"/>
</dbReference>
<keyword evidence="4 6" id="KW-0804">Transcription</keyword>
<dbReference type="GO" id="GO:0016987">
    <property type="term" value="F:sigma factor activity"/>
    <property type="evidence" value="ECO:0007669"/>
    <property type="project" value="UniProtKB-KW"/>
</dbReference>
<gene>
    <name evidence="9" type="ORF">H4O09_02960</name>
</gene>
<dbReference type="SMART" id="SM00248">
    <property type="entry name" value="ANK"/>
    <property type="match status" value="1"/>
</dbReference>
<dbReference type="InterPro" id="IPR013325">
    <property type="entry name" value="RNA_pol_sigma_r2"/>
</dbReference>
<proteinExistence type="inferred from homology"/>
<protein>
    <recommendedName>
        <fullName evidence="6">RNA polymerase sigma factor</fullName>
    </recommendedName>
</protein>
<dbReference type="Gene3D" id="1.10.601.10">
    <property type="entry name" value="RNA Polymerase Primary Sigma Factor"/>
    <property type="match status" value="1"/>
</dbReference>
<dbReference type="Pfam" id="PF04542">
    <property type="entry name" value="Sigma70_r2"/>
    <property type="match status" value="1"/>
</dbReference>
<reference evidence="9 10" key="1">
    <citation type="submission" date="2020-08" db="EMBL/GenBank/DDBJ databases">
        <title>Stenotrophomonas sp. W1S232.</title>
        <authorList>
            <person name="Deng Y."/>
        </authorList>
    </citation>
    <scope>NUCLEOTIDE SEQUENCE [LARGE SCALE GENOMIC DNA]</scope>
    <source>
        <strain evidence="9 10">W1S232</strain>
    </source>
</reference>
<dbReference type="PROSITE" id="PS50088">
    <property type="entry name" value="ANK_REPEAT"/>
    <property type="match status" value="1"/>
</dbReference>
<dbReference type="GO" id="GO:0006352">
    <property type="term" value="P:DNA-templated transcription initiation"/>
    <property type="evidence" value="ECO:0007669"/>
    <property type="project" value="InterPro"/>
</dbReference>
<dbReference type="Proteomes" id="UP000550609">
    <property type="component" value="Unassembled WGS sequence"/>
</dbReference>
<dbReference type="AlphaFoldDB" id="A0A7W3YUE1"/>
<keyword evidence="2 6" id="KW-0731">Sigma factor</keyword>
<dbReference type="InterPro" id="IPR013324">
    <property type="entry name" value="RNA_pol_sigma_r3/r4-like"/>
</dbReference>
<feature type="domain" description="RNA polymerase sigma-70" evidence="7">
    <location>
        <begin position="483"/>
        <end position="496"/>
    </location>
</feature>
<dbReference type="InterPro" id="IPR050239">
    <property type="entry name" value="Sigma-70_RNA_pol_init_factors"/>
</dbReference>
<sequence length="699" mass="77726">MDHRSSTSVIRPLLRLAISQGSVELVQTHLDSGGSTEAKDQYGRTLLMLAAAKGHVELCHLLLAHGANHMATDDEGLNASAIAERGGFSALAELLRKQASHLQVKSGLDFEEDETPSDFGGWEVEEDVQAPEDDSALRNSLSQLQAELTKLRIRDSDADWSELRIELPDVEELEARRSVFDEHGRLDFASILLDGQSEGLVRARRIRRLAWRTEGTSDGNMYRHLLQLLGELEVVVSDEDEQWCSESAIEDFDELDEDLLETADRYLVELDSRRNDPGLHLNRALSRSDILDREGEQRIGRMIAATIGDGCRAIAKDSVVLDALLGMDQVIASGQLRIGNVSRIDASGQDSNEMVSCPSIVREAMPDADDRDGDMDSDSAGDNVERFRAILGSIREAVERGNAFPSGQTDEQVLVALIQDLQLTGAGIRWIRSALEGKGYHCSQLDAVVARLDHLTREMVEANLRLVASIANKYCWSQLQRCDLIQEGCLGLMRGIDKFDFSRGTKFSTYGTWWIRQAITRAIADKGRMIRVPVHMLEKRSKLDAVARVDGADCAVDIAVERLAEKSQMSVAEVRRSLAVVSDPESYDEATLVYDEVMSFPDQGLGPEDDAMQRGLVKAVRACVSDLSEKEADVICHRFGLIDGNEKTLEDVGRLFNVTRERIRQIEAKALRKLRHPERSEILSVYSLSQKKRQGTTEE</sequence>
<dbReference type="PROSITE" id="PS00715">
    <property type="entry name" value="SIGMA70_1"/>
    <property type="match status" value="1"/>
</dbReference>
<dbReference type="RefSeq" id="WP_182621383.1">
    <property type="nucleotide sequence ID" value="NZ_JACIUV010000001.1"/>
</dbReference>
<evidence type="ECO:0000256" key="1">
    <source>
        <dbReference type="ARBA" id="ARBA00023015"/>
    </source>
</evidence>
<dbReference type="Gene3D" id="1.10.10.10">
    <property type="entry name" value="Winged helix-like DNA-binding domain superfamily/Winged helix DNA-binding domain"/>
    <property type="match status" value="1"/>
</dbReference>
<dbReference type="PANTHER" id="PTHR30603">
    <property type="entry name" value="RNA POLYMERASE SIGMA FACTOR RPO"/>
    <property type="match status" value="1"/>
</dbReference>
<dbReference type="InterPro" id="IPR002110">
    <property type="entry name" value="Ankyrin_rpt"/>
</dbReference>
<dbReference type="InterPro" id="IPR036388">
    <property type="entry name" value="WH-like_DNA-bd_sf"/>
</dbReference>
<evidence type="ECO:0000313" key="10">
    <source>
        <dbReference type="Proteomes" id="UP000550609"/>
    </source>
</evidence>
<comment type="similarity">
    <text evidence="6">Belongs to the sigma-70 factor family.</text>
</comment>
<keyword evidence="5" id="KW-0040">ANK repeat</keyword>
<organism evidence="9 10">
    <name type="scientific">Stenotrophomonas koreensis</name>
    <dbReference type="NCBI Taxonomy" id="266128"/>
    <lineage>
        <taxon>Bacteria</taxon>
        <taxon>Pseudomonadati</taxon>
        <taxon>Pseudomonadota</taxon>
        <taxon>Gammaproteobacteria</taxon>
        <taxon>Lysobacterales</taxon>
        <taxon>Lysobacteraceae</taxon>
        <taxon>Stenotrophomonas</taxon>
    </lineage>
</organism>
<dbReference type="CDD" id="cd06171">
    <property type="entry name" value="Sigma70_r4"/>
    <property type="match status" value="1"/>
</dbReference>
<dbReference type="SUPFAM" id="SSF88659">
    <property type="entry name" value="Sigma3 and sigma4 domains of RNA polymerase sigma factors"/>
    <property type="match status" value="1"/>
</dbReference>
<comment type="caution">
    <text evidence="9">The sequence shown here is derived from an EMBL/GenBank/DDBJ whole genome shotgun (WGS) entry which is preliminary data.</text>
</comment>
<evidence type="ECO:0000259" key="7">
    <source>
        <dbReference type="PROSITE" id="PS00715"/>
    </source>
</evidence>
<dbReference type="NCBIfam" id="TIGR02937">
    <property type="entry name" value="sigma70-ECF"/>
    <property type="match status" value="1"/>
</dbReference>
<dbReference type="SUPFAM" id="SSF88946">
    <property type="entry name" value="Sigma2 domain of RNA polymerase sigma factors"/>
    <property type="match status" value="1"/>
</dbReference>
<evidence type="ECO:0000259" key="8">
    <source>
        <dbReference type="PROSITE" id="PS00716"/>
    </source>
</evidence>
<dbReference type="InterPro" id="IPR007627">
    <property type="entry name" value="RNA_pol_sigma70_r2"/>
</dbReference>
<keyword evidence="3 6" id="KW-0238">DNA-binding</keyword>
<feature type="repeat" description="ANK" evidence="5">
    <location>
        <begin position="42"/>
        <end position="74"/>
    </location>
</feature>
<comment type="function">
    <text evidence="6">Sigma factors are initiation factors that promote the attachment of RNA polymerase to specific initiation sites and are then released.</text>
</comment>
<dbReference type="InterPro" id="IPR014284">
    <property type="entry name" value="RNA_pol_sigma-70_dom"/>
</dbReference>
<accession>A0A7W3YUE1</accession>
<dbReference type="PROSITE" id="PS00716">
    <property type="entry name" value="SIGMA70_2"/>
    <property type="match status" value="1"/>
</dbReference>
<dbReference type="SUPFAM" id="SSF48403">
    <property type="entry name" value="Ankyrin repeat"/>
    <property type="match status" value="1"/>
</dbReference>
<evidence type="ECO:0000256" key="6">
    <source>
        <dbReference type="RuleBase" id="RU362124"/>
    </source>
</evidence>
<dbReference type="InterPro" id="IPR007630">
    <property type="entry name" value="RNA_pol_sigma70_r4"/>
</dbReference>
<dbReference type="Pfam" id="PF04545">
    <property type="entry name" value="Sigma70_r4"/>
    <property type="match status" value="1"/>
</dbReference>
<dbReference type="PANTHER" id="PTHR30603:SF60">
    <property type="entry name" value="RNA POLYMERASE SIGMA FACTOR RPOD"/>
    <property type="match status" value="1"/>
</dbReference>
<dbReference type="InterPro" id="IPR000943">
    <property type="entry name" value="RNA_pol_sigma70"/>
</dbReference>